<sequence length="194" mass="21277">MSRHLLSTSWLKLKVFIIRMQCLLLTVLVAMAALVHGQQDRINLRTKMCAPLSLAECEQVAQVCLDLSIALREPFSSSTSAISCGSQYGIGFFALLWARSSAKTNDEILRDAGADAETARAITRCVLTNIGYANNNVLDVGKIKQTIRPIISQTVRKPNQQAATLAAIDSCQQPTIDTMRTYVLCISETCIKAR</sequence>
<comment type="caution">
    <text evidence="1">The sequence shown here is derived from an EMBL/GenBank/DDBJ whole genome shotgun (WGS) entry which is preliminary data.</text>
</comment>
<dbReference type="Proteomes" id="UP001497623">
    <property type="component" value="Unassembled WGS sequence"/>
</dbReference>
<keyword evidence="2" id="KW-1185">Reference proteome</keyword>
<dbReference type="EMBL" id="CAXKWB010044135">
    <property type="protein sequence ID" value="CAL4160450.1"/>
    <property type="molecule type" value="Genomic_DNA"/>
</dbReference>
<dbReference type="AlphaFoldDB" id="A0AAV2S2Q9"/>
<organism evidence="1 2">
    <name type="scientific">Meganyctiphanes norvegica</name>
    <name type="common">Northern krill</name>
    <name type="synonym">Thysanopoda norvegica</name>
    <dbReference type="NCBI Taxonomy" id="48144"/>
    <lineage>
        <taxon>Eukaryota</taxon>
        <taxon>Metazoa</taxon>
        <taxon>Ecdysozoa</taxon>
        <taxon>Arthropoda</taxon>
        <taxon>Crustacea</taxon>
        <taxon>Multicrustacea</taxon>
        <taxon>Malacostraca</taxon>
        <taxon>Eumalacostraca</taxon>
        <taxon>Eucarida</taxon>
        <taxon>Euphausiacea</taxon>
        <taxon>Euphausiidae</taxon>
        <taxon>Meganyctiphanes</taxon>
    </lineage>
</organism>
<evidence type="ECO:0000313" key="1">
    <source>
        <dbReference type="EMBL" id="CAL4160450.1"/>
    </source>
</evidence>
<name>A0AAV2S2Q9_MEGNR</name>
<evidence type="ECO:0000313" key="2">
    <source>
        <dbReference type="Proteomes" id="UP001497623"/>
    </source>
</evidence>
<accession>A0AAV2S2Q9</accession>
<proteinExistence type="predicted"/>
<protein>
    <submittedName>
        <fullName evidence="1">Uncharacterized protein</fullName>
    </submittedName>
</protein>
<reference evidence="1 2" key="1">
    <citation type="submission" date="2024-05" db="EMBL/GenBank/DDBJ databases">
        <authorList>
            <person name="Wallberg A."/>
        </authorList>
    </citation>
    <scope>NUCLEOTIDE SEQUENCE [LARGE SCALE GENOMIC DNA]</scope>
</reference>
<gene>
    <name evidence="1" type="ORF">MNOR_LOCUS32435</name>
</gene>